<dbReference type="RefSeq" id="WP_108176249.1">
    <property type="nucleotide sequence ID" value="NZ_PZZL01000003.1"/>
</dbReference>
<comment type="caution">
    <text evidence="2">The sequence shown here is derived from an EMBL/GenBank/DDBJ whole genome shotgun (WGS) entry which is preliminary data.</text>
</comment>
<dbReference type="CDD" id="cd06578">
    <property type="entry name" value="HemD"/>
    <property type="match status" value="1"/>
</dbReference>
<dbReference type="Gene3D" id="3.40.50.10090">
    <property type="match status" value="2"/>
</dbReference>
<dbReference type="GO" id="GO:0004852">
    <property type="term" value="F:uroporphyrinogen-III synthase activity"/>
    <property type="evidence" value="ECO:0007669"/>
    <property type="project" value="InterPro"/>
</dbReference>
<dbReference type="AlphaFoldDB" id="A0A2T4ZEY2"/>
<dbReference type="InterPro" id="IPR003754">
    <property type="entry name" value="4pyrrol_synth_uPrphyn_synth"/>
</dbReference>
<dbReference type="OrthoDB" id="7163809at2"/>
<gene>
    <name evidence="2" type="ORF">C8P69_103376</name>
</gene>
<evidence type="ECO:0000259" key="1">
    <source>
        <dbReference type="Pfam" id="PF02602"/>
    </source>
</evidence>
<dbReference type="Proteomes" id="UP000241808">
    <property type="component" value="Unassembled WGS sequence"/>
</dbReference>
<dbReference type="GO" id="GO:0033014">
    <property type="term" value="P:tetrapyrrole biosynthetic process"/>
    <property type="evidence" value="ECO:0007669"/>
    <property type="project" value="InterPro"/>
</dbReference>
<evidence type="ECO:0000313" key="3">
    <source>
        <dbReference type="Proteomes" id="UP000241808"/>
    </source>
</evidence>
<evidence type="ECO:0000313" key="2">
    <source>
        <dbReference type="EMBL" id="PTM60443.1"/>
    </source>
</evidence>
<dbReference type="SUPFAM" id="SSF69618">
    <property type="entry name" value="HemD-like"/>
    <property type="match status" value="1"/>
</dbReference>
<feature type="domain" description="Tetrapyrrole biosynthesis uroporphyrinogen III synthase" evidence="1">
    <location>
        <begin position="14"/>
        <end position="230"/>
    </location>
</feature>
<proteinExistence type="predicted"/>
<reference evidence="2 3" key="1">
    <citation type="submission" date="2018-04" db="EMBL/GenBank/DDBJ databases">
        <title>Genomic Encyclopedia of Archaeal and Bacterial Type Strains, Phase II (KMG-II): from individual species to whole genera.</title>
        <authorList>
            <person name="Goeker M."/>
        </authorList>
    </citation>
    <scope>NUCLEOTIDE SEQUENCE [LARGE SCALE GENOMIC DNA]</scope>
    <source>
        <strain evidence="2 3">DSM 25521</strain>
    </source>
</reference>
<protein>
    <submittedName>
        <fullName evidence="2">Uroporphyrinogen-III synthase</fullName>
    </submittedName>
</protein>
<organism evidence="2 3">
    <name type="scientific">Phreatobacter oligotrophus</name>
    <dbReference type="NCBI Taxonomy" id="1122261"/>
    <lineage>
        <taxon>Bacteria</taxon>
        <taxon>Pseudomonadati</taxon>
        <taxon>Pseudomonadota</taxon>
        <taxon>Alphaproteobacteria</taxon>
        <taxon>Hyphomicrobiales</taxon>
        <taxon>Phreatobacteraceae</taxon>
        <taxon>Phreatobacter</taxon>
    </lineage>
</organism>
<dbReference type="EMBL" id="PZZL01000003">
    <property type="protein sequence ID" value="PTM60443.1"/>
    <property type="molecule type" value="Genomic_DNA"/>
</dbReference>
<keyword evidence="3" id="KW-1185">Reference proteome</keyword>
<accession>A0A2T4ZEY2</accession>
<dbReference type="InterPro" id="IPR036108">
    <property type="entry name" value="4pyrrol_syn_uPrphyn_synt_sf"/>
</dbReference>
<dbReference type="Pfam" id="PF02602">
    <property type="entry name" value="HEM4"/>
    <property type="match status" value="1"/>
</dbReference>
<name>A0A2T4ZEY2_9HYPH</name>
<sequence length="246" mass="24734">MRVLVTRAEPEAARTAAALAARGAEAIIAPLFAAEPVAAEISSDGLSGLLVTSPRTPRLLPSSLVAALRDRPAYAVGDRTAAALREAGFSDVRSAAGDVADLAGHVAAEAGPGATFLHAGGEDRAGDLAAALARHGVTVRTATLYRMVAVPVWPAAARDAFLKGAIDAVLHYSPRAAVTYAALAMAEASTTAAARTPLQACLSQAVAEALNPLSPPRVILAARPDEAALLAALFDAAGLPGGSPAR</sequence>